<keyword evidence="5" id="KW-1185">Reference proteome</keyword>
<dbReference type="Proteomes" id="UP000276776">
    <property type="component" value="Unassembled WGS sequence"/>
</dbReference>
<dbReference type="WBParaSite" id="TCLT_0000579401-mRNA-1">
    <property type="protein sequence ID" value="TCLT_0000579401-mRNA-1"/>
    <property type="gene ID" value="TCLT_0000579401"/>
</dbReference>
<evidence type="ECO:0000313" key="6">
    <source>
        <dbReference type="WBParaSite" id="TCLT_0000579401-mRNA-1"/>
    </source>
</evidence>
<reference evidence="6" key="1">
    <citation type="submission" date="2017-02" db="UniProtKB">
        <authorList>
            <consortium name="WormBaseParasite"/>
        </authorList>
    </citation>
    <scope>IDENTIFICATION</scope>
</reference>
<gene>
    <name evidence="4" type="ORF">TCLT_LOCUS5783</name>
</gene>
<dbReference type="Pfam" id="PF07716">
    <property type="entry name" value="bZIP_2"/>
    <property type="match status" value="1"/>
</dbReference>
<evidence type="ECO:0000313" key="5">
    <source>
        <dbReference type="Proteomes" id="UP000276776"/>
    </source>
</evidence>
<dbReference type="STRING" id="103827.A0A0N5CZ87"/>
<dbReference type="GO" id="GO:0006351">
    <property type="term" value="P:DNA-templated transcription"/>
    <property type="evidence" value="ECO:0007669"/>
    <property type="project" value="InterPro"/>
</dbReference>
<feature type="region of interest" description="Disordered" evidence="2">
    <location>
        <begin position="239"/>
        <end position="259"/>
    </location>
</feature>
<dbReference type="GO" id="GO:0000978">
    <property type="term" value="F:RNA polymerase II cis-regulatory region sequence-specific DNA binding"/>
    <property type="evidence" value="ECO:0007669"/>
    <property type="project" value="TreeGrafter"/>
</dbReference>
<dbReference type="InterPro" id="IPR004827">
    <property type="entry name" value="bZIP"/>
</dbReference>
<dbReference type="PANTHER" id="PTHR23334:SF43">
    <property type="entry name" value="CCAAT_ENHANCER-BINDING PROTEIN HOMOLOG 1-RELATED"/>
    <property type="match status" value="1"/>
</dbReference>
<dbReference type="Gene3D" id="1.20.5.170">
    <property type="match status" value="1"/>
</dbReference>
<dbReference type="AlphaFoldDB" id="A0A0N5CZ87"/>
<dbReference type="OMA" id="QCQITEF"/>
<dbReference type="EMBL" id="UYYF01004363">
    <property type="protein sequence ID" value="VDN03070.1"/>
    <property type="molecule type" value="Genomic_DNA"/>
</dbReference>
<dbReference type="InterPro" id="IPR031106">
    <property type="entry name" value="C/EBP"/>
</dbReference>
<accession>A0A0N5CZ87</accession>
<sequence>MMINQLERTRHANMWQFIDNGRETSRLPRSNEGIESLFNANILALEGRNCLKSFIDGVTQPLFDRQDSLLLCQQLQEQDGFDFMDQSIDLTPYLKDLRGVYDIDDKIEIVTDKDNTFECIECDSQFRGSAHTSPINYTNLTSIDPLGTSRIPVENMKVEINDDDRFGQVPEISSFKAKLEPPKTKVCLKEETVEFLPKSLKNPSEPAELTFIPTIKPRKYSWKPEAEKKNPLYRIKREKNNDAVRRSRTKAKEQQKMKDQQIIQLQDQIAAFGKVISAKDEEIVKLEGTVRGLQTENLKLRAENIRLNNKLNQAKK</sequence>
<protein>
    <submittedName>
        <fullName evidence="6">BZIP domain-containing protein</fullName>
    </submittedName>
</protein>
<evidence type="ECO:0000259" key="3">
    <source>
        <dbReference type="Pfam" id="PF07716"/>
    </source>
</evidence>
<keyword evidence="1" id="KW-0175">Coiled coil</keyword>
<organism evidence="6">
    <name type="scientific">Thelazia callipaeda</name>
    <name type="common">Oriental eyeworm</name>
    <name type="synonym">Parasitic nematode</name>
    <dbReference type="NCBI Taxonomy" id="103827"/>
    <lineage>
        <taxon>Eukaryota</taxon>
        <taxon>Metazoa</taxon>
        <taxon>Ecdysozoa</taxon>
        <taxon>Nematoda</taxon>
        <taxon>Chromadorea</taxon>
        <taxon>Rhabditida</taxon>
        <taxon>Spirurina</taxon>
        <taxon>Spiruromorpha</taxon>
        <taxon>Thelazioidea</taxon>
        <taxon>Thelaziidae</taxon>
        <taxon>Thelazia</taxon>
    </lineage>
</organism>
<dbReference type="InterPro" id="IPR046347">
    <property type="entry name" value="bZIP_sf"/>
</dbReference>
<proteinExistence type="predicted"/>
<feature type="domain" description="BZIP" evidence="3">
    <location>
        <begin position="231"/>
        <end position="272"/>
    </location>
</feature>
<dbReference type="SUPFAM" id="SSF57959">
    <property type="entry name" value="Leucine zipper domain"/>
    <property type="match status" value="1"/>
</dbReference>
<evidence type="ECO:0000313" key="4">
    <source>
        <dbReference type="EMBL" id="VDN03070.1"/>
    </source>
</evidence>
<dbReference type="PANTHER" id="PTHR23334">
    <property type="entry name" value="CCAAT/ENHANCER BINDING PROTEIN"/>
    <property type="match status" value="1"/>
</dbReference>
<dbReference type="OrthoDB" id="10039716at2759"/>
<dbReference type="GO" id="GO:0000981">
    <property type="term" value="F:DNA-binding transcription factor activity, RNA polymerase II-specific"/>
    <property type="evidence" value="ECO:0007669"/>
    <property type="project" value="TreeGrafter"/>
</dbReference>
<evidence type="ECO:0000256" key="1">
    <source>
        <dbReference type="SAM" id="Coils"/>
    </source>
</evidence>
<name>A0A0N5CZ87_THECL</name>
<evidence type="ECO:0000256" key="2">
    <source>
        <dbReference type="SAM" id="MobiDB-lite"/>
    </source>
</evidence>
<reference evidence="4 5" key="2">
    <citation type="submission" date="2018-11" db="EMBL/GenBank/DDBJ databases">
        <authorList>
            <consortium name="Pathogen Informatics"/>
        </authorList>
    </citation>
    <scope>NUCLEOTIDE SEQUENCE [LARGE SCALE GENOMIC DNA]</scope>
</reference>
<feature type="coiled-coil region" evidence="1">
    <location>
        <begin position="283"/>
        <end position="310"/>
    </location>
</feature>